<sequence>MRACDSNKKCTGRETEGKERMVVLALPLPRTRTLDLDRWADVIRERLNIPSVQDGAGSTAIPSDDDDNNLQRSSVPLLFTLPAEIFSLILNRLTFRDIVALSLTSRALRDIYSPPEDLKRRRCAQKIHSVFLLPHVSPFEHSHNHNHYHYHQPYNKNSSNVNSYNNHGVSIHASNSNFNPNPNSGACYKCPYCAHPLCPPTCSTALLLDSNTGIFFPASLWPDCARARFLYTHKPHPSKEHVDCRQPPSTGGEYSTIWCSHHRCPRDLFSIKHIHKRSGPESFLAEYRTRRGWKLARKSRGQAPKLARWFVGYKTKSQEEALSISKEHPDKAGRVGCFEKVFYETFCRHCLRPIEHVGVKLYPRPLGSASCSSCSNAPWGRWNRGCLDCGIVSVKIRMIDVFDEKWSGSKIFSKSKKRDGSLSNDLSWQEHDGYWLFLATECRIVSTIGAVERRRLVPVNSEKAEDALNIVRGRSIHNIEKSKVGIEHLPYKILSQILGYLQEDWEDPSWYSALTASYYFLKASQRMHPFVGRPYTAEETHSATGSNATSATTSSPVTNPSTSTATLRTTGTYATAAVTNTTTTKTLNITGLKWSTSSIAAIATRSLPPGKPWVSTVMPKIIGHGVSSVLTTFTILIRERVIWISKGIGFIVLLVRWGFIILITDRGIK</sequence>
<dbReference type="EMBL" id="JAABOJ010000022">
    <property type="protein sequence ID" value="KAF3279093.1"/>
    <property type="molecule type" value="Genomic_DNA"/>
</dbReference>
<feature type="domain" description="F-box" evidence="3">
    <location>
        <begin position="75"/>
        <end position="122"/>
    </location>
</feature>
<dbReference type="InterPro" id="IPR001810">
    <property type="entry name" value="F-box_dom"/>
</dbReference>
<dbReference type="SMART" id="SM00256">
    <property type="entry name" value="FBOX"/>
    <property type="match status" value="1"/>
</dbReference>
<proteinExistence type="predicted"/>
<dbReference type="Proteomes" id="UP000474640">
    <property type="component" value="Unassembled WGS sequence"/>
</dbReference>
<evidence type="ECO:0000313" key="4">
    <source>
        <dbReference type="EMBL" id="KAF3279093.1"/>
    </source>
</evidence>
<dbReference type="Pfam" id="PF12937">
    <property type="entry name" value="F-box-like"/>
    <property type="match status" value="1"/>
</dbReference>
<dbReference type="AlphaFoldDB" id="A0A7C8R8B3"/>
<reference evidence="4 5" key="1">
    <citation type="submission" date="2020-01" db="EMBL/GenBank/DDBJ databases">
        <authorList>
            <person name="Palmer J.M."/>
        </authorList>
    </citation>
    <scope>NUCLEOTIDE SEQUENCE [LARGE SCALE GENOMIC DNA]</scope>
    <source>
        <strain evidence="4 5">TWF970</strain>
    </source>
</reference>
<comment type="caution">
    <text evidence="4">The sequence shown here is derived from an EMBL/GenBank/DDBJ whole genome shotgun (WGS) entry which is preliminary data.</text>
</comment>
<protein>
    <recommendedName>
        <fullName evidence="3">F-box domain-containing protein</fullName>
    </recommendedName>
</protein>
<feature type="compositionally biased region" description="Low complexity" evidence="1">
    <location>
        <begin position="542"/>
        <end position="565"/>
    </location>
</feature>
<evidence type="ECO:0000313" key="5">
    <source>
        <dbReference type="Proteomes" id="UP000474640"/>
    </source>
</evidence>
<organism evidence="4 5">
    <name type="scientific">Orbilia oligospora</name>
    <name type="common">Nematode-trapping fungus</name>
    <name type="synonym">Arthrobotrys oligospora</name>
    <dbReference type="NCBI Taxonomy" id="2813651"/>
    <lineage>
        <taxon>Eukaryota</taxon>
        <taxon>Fungi</taxon>
        <taxon>Dikarya</taxon>
        <taxon>Ascomycota</taxon>
        <taxon>Pezizomycotina</taxon>
        <taxon>Orbiliomycetes</taxon>
        <taxon>Orbiliales</taxon>
        <taxon>Orbiliaceae</taxon>
        <taxon>Orbilia</taxon>
    </lineage>
</organism>
<dbReference type="SUPFAM" id="SSF81383">
    <property type="entry name" value="F-box domain"/>
    <property type="match status" value="1"/>
</dbReference>
<keyword evidence="2" id="KW-0812">Transmembrane</keyword>
<dbReference type="PROSITE" id="PS50181">
    <property type="entry name" value="FBOX"/>
    <property type="match status" value="1"/>
</dbReference>
<feature type="transmembrane region" description="Helical" evidence="2">
    <location>
        <begin position="641"/>
        <end position="663"/>
    </location>
</feature>
<accession>A0A7C8R8B3</accession>
<gene>
    <name evidence="4" type="ORF">TWF970_004202</name>
</gene>
<evidence type="ECO:0000259" key="3">
    <source>
        <dbReference type="PROSITE" id="PS50181"/>
    </source>
</evidence>
<name>A0A7C8R8B3_ORBOL</name>
<keyword evidence="2" id="KW-0472">Membrane</keyword>
<evidence type="ECO:0000256" key="1">
    <source>
        <dbReference type="SAM" id="MobiDB-lite"/>
    </source>
</evidence>
<keyword evidence="2" id="KW-1133">Transmembrane helix</keyword>
<feature type="region of interest" description="Disordered" evidence="1">
    <location>
        <begin position="538"/>
        <end position="565"/>
    </location>
</feature>
<evidence type="ECO:0000256" key="2">
    <source>
        <dbReference type="SAM" id="Phobius"/>
    </source>
</evidence>
<dbReference type="OrthoDB" id="5287582at2759"/>
<dbReference type="InterPro" id="IPR036047">
    <property type="entry name" value="F-box-like_dom_sf"/>
</dbReference>